<keyword evidence="1" id="KW-0812">Transmembrane</keyword>
<evidence type="ECO:0000313" key="2">
    <source>
        <dbReference type="EMBL" id="MDK2593531.1"/>
    </source>
</evidence>
<evidence type="ECO:0000313" key="3">
    <source>
        <dbReference type="Proteomes" id="UP001231915"/>
    </source>
</evidence>
<dbReference type="EMBL" id="JASJUT010000001">
    <property type="protein sequence ID" value="MDK2593531.1"/>
    <property type="molecule type" value="Genomic_DNA"/>
</dbReference>
<keyword evidence="3" id="KW-1185">Reference proteome</keyword>
<dbReference type="RefSeq" id="WP_284135984.1">
    <property type="nucleotide sequence ID" value="NZ_JASJUT010000001.1"/>
</dbReference>
<name>A0ABT7EE22_9GAMM</name>
<protein>
    <submittedName>
        <fullName evidence="2">Uncharacterized protein</fullName>
    </submittedName>
</protein>
<dbReference type="Proteomes" id="UP001231915">
    <property type="component" value="Unassembled WGS sequence"/>
</dbReference>
<sequence>MIEWFTSHSIGEQIGALTLLVTIIGVLVAIFKKSGRSGPQKSVNQSISGNNIENAVQIGGDNKGELPKK</sequence>
<proteinExistence type="predicted"/>
<gene>
    <name evidence="2" type="ORF">QNM18_00440</name>
</gene>
<organism evidence="2 3">
    <name type="scientific">Pseudoalteromonas obscura</name>
    <dbReference type="NCBI Taxonomy" id="3048491"/>
    <lineage>
        <taxon>Bacteria</taxon>
        <taxon>Pseudomonadati</taxon>
        <taxon>Pseudomonadota</taxon>
        <taxon>Gammaproteobacteria</taxon>
        <taxon>Alteromonadales</taxon>
        <taxon>Pseudoalteromonadaceae</taxon>
        <taxon>Pseudoalteromonas</taxon>
    </lineage>
</organism>
<accession>A0ABT7EE22</accession>
<reference evidence="2 3" key="1">
    <citation type="submission" date="2023-05" db="EMBL/GenBank/DDBJ databases">
        <title>Pseudoalteromonas ardens sp. nov., Pseudoalteromonas obscura sp. nov., and Pseudoalteromonas umbrosa sp. nov., isolated from the coral Montipora capitata.</title>
        <authorList>
            <person name="Thomas E.M."/>
            <person name="Smith E.M."/>
            <person name="Papke E."/>
            <person name="Shlafstein M.D."/>
            <person name="Oline D.K."/>
            <person name="Videau P."/>
            <person name="Saw J.H."/>
            <person name="Strangman W.K."/>
            <person name="Ushijima B."/>
        </authorList>
    </citation>
    <scope>NUCLEOTIDE SEQUENCE [LARGE SCALE GENOMIC DNA]</scope>
    <source>
        <strain evidence="2 3">P94</strain>
    </source>
</reference>
<evidence type="ECO:0000256" key="1">
    <source>
        <dbReference type="SAM" id="Phobius"/>
    </source>
</evidence>
<feature type="transmembrane region" description="Helical" evidence="1">
    <location>
        <begin position="14"/>
        <end position="31"/>
    </location>
</feature>
<keyword evidence="1" id="KW-1133">Transmembrane helix</keyword>
<keyword evidence="1" id="KW-0472">Membrane</keyword>
<comment type="caution">
    <text evidence="2">The sequence shown here is derived from an EMBL/GenBank/DDBJ whole genome shotgun (WGS) entry which is preliminary data.</text>
</comment>